<dbReference type="EMBL" id="KZ821620">
    <property type="protein sequence ID" value="PYH70893.1"/>
    <property type="molecule type" value="Genomic_DNA"/>
</dbReference>
<dbReference type="AlphaFoldDB" id="A0A319BYB4"/>
<dbReference type="SUPFAM" id="SSF56784">
    <property type="entry name" value="HAD-like"/>
    <property type="match status" value="1"/>
</dbReference>
<reference evidence="3" key="1">
    <citation type="submission" date="2016-12" db="EMBL/GenBank/DDBJ databases">
        <title>The genomes of Aspergillus section Nigri reveals drivers in fungal speciation.</title>
        <authorList>
            <consortium name="DOE Joint Genome Institute"/>
            <person name="Vesth T.C."/>
            <person name="Nybo J."/>
            <person name="Theobald S."/>
            <person name="Brandl J."/>
            <person name="Frisvad J.C."/>
            <person name="Nielsen K.F."/>
            <person name="Lyhne E.K."/>
            <person name="Kogle M.E."/>
            <person name="Kuo A."/>
            <person name="Riley R."/>
            <person name="Clum A."/>
            <person name="Nolan M."/>
            <person name="Lipzen A."/>
            <person name="Salamov A."/>
            <person name="Henrissat B."/>
            <person name="Wiebenga A."/>
            <person name="De Vries R.P."/>
            <person name="Grigoriev I.V."/>
            <person name="Mortensen U.H."/>
            <person name="Andersen M.R."/>
            <person name="Baker S.E."/>
        </authorList>
    </citation>
    <scope>NUCLEOTIDE SEQUENCE [LARGE SCALE GENOMIC DNA]</scope>
    <source>
        <strain evidence="3">CBS 113365</strain>
    </source>
</reference>
<protein>
    <submittedName>
        <fullName evidence="3">NAD(P)-binding protein</fullName>
    </submittedName>
</protein>
<dbReference type="PANTHER" id="PTHR42760:SF122">
    <property type="entry name" value="NAD(P)-BINDING PROTEIN"/>
    <property type="match status" value="1"/>
</dbReference>
<dbReference type="InterPro" id="IPR002347">
    <property type="entry name" value="SDR_fam"/>
</dbReference>
<dbReference type="GO" id="GO:0044550">
    <property type="term" value="P:secondary metabolite biosynthetic process"/>
    <property type="evidence" value="ECO:0007669"/>
    <property type="project" value="UniProtKB-ARBA"/>
</dbReference>
<keyword evidence="2" id="KW-0521">NADP</keyword>
<dbReference type="InterPro" id="IPR023198">
    <property type="entry name" value="PGP-like_dom2"/>
</dbReference>
<sequence>MPYQLVIFDFDGTLFDTYDAIEHSIQLTFQRLLPSHPPPSSSDIRPLVSTGAPPGDTFRSLHPDPTTFDESLWIPTYRELYAIHGQSRTSPYPAARDVLQALHDRNQPMAIISNKAAVAVKAALEKTDLLHFFPDSLILGHGVAGVQRKPDPSSFTDVLWPNWKALGAPEEVEAERVLMVGDTLTDILYARNIGAQVCWCRGCAQDRGGQIVTGETPCGISLMTQDHHIDSHRPIARLPVSRYWRSRHLTPSPSTGIYCIDCLSRQGGLGSSIGKKLRQQGARLALLYAPFEAARRDELLEAGYGESPARDEIRTYECDITDPDAVESVFTTLKEDVLTPSSTSQSARAFPSILVNTAGYVSLSDLEFTPPQETLKHLHTNVLGPMLCSQAFARLYLAAAEVAHASPNPPPPGRIVNLASQAAHVALHRHGAYCASKAALLGLTRSMASEWGGRGITANSVSPTVAWTALGQKAWGQDDVREAFLKTIPTGKFAQPDEVADAVLFLCQDSSGMINGADIRVDGGFTIR</sequence>
<dbReference type="GO" id="GO:0006633">
    <property type="term" value="P:fatty acid biosynthetic process"/>
    <property type="evidence" value="ECO:0007669"/>
    <property type="project" value="TreeGrafter"/>
</dbReference>
<dbReference type="Pfam" id="PF13419">
    <property type="entry name" value="HAD_2"/>
    <property type="match status" value="1"/>
</dbReference>
<dbReference type="SFLD" id="SFLDG01129">
    <property type="entry name" value="C1.5:_HAD__Beta-PGM__Phosphata"/>
    <property type="match status" value="1"/>
</dbReference>
<dbReference type="Gene3D" id="3.40.50.720">
    <property type="entry name" value="NAD(P)-binding Rossmann-like Domain"/>
    <property type="match status" value="1"/>
</dbReference>
<dbReference type="InterPro" id="IPR020904">
    <property type="entry name" value="Sc_DH/Rdtase_CS"/>
</dbReference>
<dbReference type="GeneID" id="37214584"/>
<dbReference type="SUPFAM" id="SSF51735">
    <property type="entry name" value="NAD(P)-binding Rossmann-fold domains"/>
    <property type="match status" value="1"/>
</dbReference>
<dbReference type="PANTHER" id="PTHR42760">
    <property type="entry name" value="SHORT-CHAIN DEHYDROGENASES/REDUCTASES FAMILY MEMBER"/>
    <property type="match status" value="1"/>
</dbReference>
<dbReference type="InterPro" id="IPR036291">
    <property type="entry name" value="NAD(P)-bd_dom_sf"/>
</dbReference>
<name>A0A319BYB4_ASPVC</name>
<keyword evidence="4" id="KW-1185">Reference proteome</keyword>
<dbReference type="CDD" id="cd05233">
    <property type="entry name" value="SDR_c"/>
    <property type="match status" value="1"/>
</dbReference>
<dbReference type="OrthoDB" id="47007at2759"/>
<dbReference type="Proteomes" id="UP000248405">
    <property type="component" value="Unassembled WGS sequence"/>
</dbReference>
<dbReference type="RefSeq" id="XP_025564687.1">
    <property type="nucleotide sequence ID" value="XM_025709992.1"/>
</dbReference>
<dbReference type="InterPro" id="IPR023214">
    <property type="entry name" value="HAD_sf"/>
</dbReference>
<dbReference type="Pfam" id="PF13561">
    <property type="entry name" value="adh_short_C2"/>
    <property type="match status" value="1"/>
</dbReference>
<accession>A0A319BYB4</accession>
<evidence type="ECO:0000256" key="2">
    <source>
        <dbReference type="ARBA" id="ARBA00022857"/>
    </source>
</evidence>
<organism evidence="3 4">
    <name type="scientific">Aspergillus vadensis (strain CBS 113365 / IMI 142717 / IBT 24658)</name>
    <dbReference type="NCBI Taxonomy" id="1448311"/>
    <lineage>
        <taxon>Eukaryota</taxon>
        <taxon>Fungi</taxon>
        <taxon>Dikarya</taxon>
        <taxon>Ascomycota</taxon>
        <taxon>Pezizomycotina</taxon>
        <taxon>Eurotiomycetes</taxon>
        <taxon>Eurotiomycetidae</taxon>
        <taxon>Eurotiales</taxon>
        <taxon>Aspergillaceae</taxon>
        <taxon>Aspergillus</taxon>
        <taxon>Aspergillus subgen. Circumdati</taxon>
    </lineage>
</organism>
<comment type="similarity">
    <text evidence="1">Belongs to the short-chain dehydrogenases/reductases (SDR) family.</text>
</comment>
<dbReference type="SFLD" id="SFLDS00003">
    <property type="entry name" value="Haloacid_Dehalogenase"/>
    <property type="match status" value="1"/>
</dbReference>
<evidence type="ECO:0000256" key="1">
    <source>
        <dbReference type="ARBA" id="ARBA00006484"/>
    </source>
</evidence>
<dbReference type="Gene3D" id="1.10.150.240">
    <property type="entry name" value="Putative phosphatase, domain 2"/>
    <property type="match status" value="1"/>
</dbReference>
<evidence type="ECO:0000313" key="3">
    <source>
        <dbReference type="EMBL" id="PYH70893.1"/>
    </source>
</evidence>
<dbReference type="PRINTS" id="PR00081">
    <property type="entry name" value="GDHRDH"/>
</dbReference>
<dbReference type="GO" id="GO:0016616">
    <property type="term" value="F:oxidoreductase activity, acting on the CH-OH group of donors, NAD or NADP as acceptor"/>
    <property type="evidence" value="ECO:0007669"/>
    <property type="project" value="TreeGrafter"/>
</dbReference>
<dbReference type="PRINTS" id="PR00080">
    <property type="entry name" value="SDRFAMILY"/>
</dbReference>
<dbReference type="InterPro" id="IPR036412">
    <property type="entry name" value="HAD-like_sf"/>
</dbReference>
<dbReference type="GO" id="GO:0048038">
    <property type="term" value="F:quinone binding"/>
    <property type="evidence" value="ECO:0007669"/>
    <property type="project" value="TreeGrafter"/>
</dbReference>
<dbReference type="PROSITE" id="PS00061">
    <property type="entry name" value="ADH_SHORT"/>
    <property type="match status" value="1"/>
</dbReference>
<dbReference type="InterPro" id="IPR041492">
    <property type="entry name" value="HAD_2"/>
</dbReference>
<evidence type="ECO:0000313" key="4">
    <source>
        <dbReference type="Proteomes" id="UP000248405"/>
    </source>
</evidence>
<dbReference type="Gene3D" id="3.40.50.1000">
    <property type="entry name" value="HAD superfamily/HAD-like"/>
    <property type="match status" value="1"/>
</dbReference>
<proteinExistence type="inferred from homology"/>
<gene>
    <name evidence="3" type="ORF">BO88DRAFT_442910</name>
</gene>